<reference evidence="1 2" key="1">
    <citation type="submission" date="2016-03" db="EMBL/GenBank/DDBJ databases">
        <title>Trachymyrmex septentrionalis WGS genome.</title>
        <authorList>
            <person name="Nygaard S."/>
            <person name="Hu H."/>
            <person name="Boomsma J."/>
            <person name="Zhang G."/>
        </authorList>
    </citation>
    <scope>NUCLEOTIDE SEQUENCE [LARGE SCALE GENOMIC DNA]</scope>
    <source>
        <strain evidence="1">Tsep2-gDNA-1</strain>
        <tissue evidence="1">Whole body</tissue>
    </source>
</reference>
<dbReference type="Proteomes" id="UP000078541">
    <property type="component" value="Unassembled WGS sequence"/>
</dbReference>
<dbReference type="AlphaFoldDB" id="A0A195EWR9"/>
<protein>
    <submittedName>
        <fullName evidence="1">Uncharacterized protein</fullName>
    </submittedName>
</protein>
<evidence type="ECO:0000313" key="2">
    <source>
        <dbReference type="Proteomes" id="UP000078541"/>
    </source>
</evidence>
<accession>A0A195EWR9</accession>
<name>A0A195EWR9_9HYME</name>
<dbReference type="EMBL" id="KQ981948">
    <property type="protein sequence ID" value="KYN32596.1"/>
    <property type="molecule type" value="Genomic_DNA"/>
</dbReference>
<proteinExistence type="predicted"/>
<feature type="non-terminal residue" evidence="1">
    <location>
        <position position="1"/>
    </location>
</feature>
<gene>
    <name evidence="1" type="ORF">ALC56_13077</name>
</gene>
<sequence length="99" mass="11762">IRSKLLQLQYINRQFDVFCLQDILYFTPINVILIEAKELSLKFRFLLHIGDLQSFLELPIIITRESQHLLQEIRHRRDTGFESPVTECFLHTSLFTISV</sequence>
<evidence type="ECO:0000313" key="1">
    <source>
        <dbReference type="EMBL" id="KYN32596.1"/>
    </source>
</evidence>
<organism evidence="1 2">
    <name type="scientific">Trachymyrmex septentrionalis</name>
    <dbReference type="NCBI Taxonomy" id="34720"/>
    <lineage>
        <taxon>Eukaryota</taxon>
        <taxon>Metazoa</taxon>
        <taxon>Ecdysozoa</taxon>
        <taxon>Arthropoda</taxon>
        <taxon>Hexapoda</taxon>
        <taxon>Insecta</taxon>
        <taxon>Pterygota</taxon>
        <taxon>Neoptera</taxon>
        <taxon>Endopterygota</taxon>
        <taxon>Hymenoptera</taxon>
        <taxon>Apocrita</taxon>
        <taxon>Aculeata</taxon>
        <taxon>Formicoidea</taxon>
        <taxon>Formicidae</taxon>
        <taxon>Myrmicinae</taxon>
        <taxon>Trachymyrmex</taxon>
    </lineage>
</organism>
<keyword evidence="2" id="KW-1185">Reference proteome</keyword>